<protein>
    <submittedName>
        <fullName evidence="2">Uncharacterized protein</fullName>
    </submittedName>
</protein>
<feature type="compositionally biased region" description="Low complexity" evidence="1">
    <location>
        <begin position="105"/>
        <end position="115"/>
    </location>
</feature>
<organism evidence="2 3">
    <name type="scientific">Emergomyces africanus</name>
    <dbReference type="NCBI Taxonomy" id="1955775"/>
    <lineage>
        <taxon>Eukaryota</taxon>
        <taxon>Fungi</taxon>
        <taxon>Dikarya</taxon>
        <taxon>Ascomycota</taxon>
        <taxon>Pezizomycotina</taxon>
        <taxon>Eurotiomycetes</taxon>
        <taxon>Eurotiomycetidae</taxon>
        <taxon>Onygenales</taxon>
        <taxon>Ajellomycetaceae</taxon>
        <taxon>Emergomyces</taxon>
    </lineage>
</organism>
<reference evidence="2 3" key="1">
    <citation type="submission" date="2015-07" db="EMBL/GenBank/DDBJ databases">
        <title>Emmonsia species relationships and genome sequence.</title>
        <authorList>
            <person name="Cuomo C.A."/>
            <person name="Schwartz I.S."/>
            <person name="Kenyon C."/>
            <person name="de Hoog G.S."/>
            <person name="Govender N.P."/>
            <person name="Botha A."/>
            <person name="Moreno L."/>
            <person name="de Vries M."/>
            <person name="Munoz J.F."/>
            <person name="Stielow J.B."/>
        </authorList>
    </citation>
    <scope>NUCLEOTIDE SEQUENCE [LARGE SCALE GENOMIC DNA]</scope>
    <source>
        <strain evidence="2 3">CBS 136260</strain>
    </source>
</reference>
<sequence>MATSDAMDAAVGGDNEINRLAPLVVEDQGKDEGESRSIVEQATAATIEPDPPFPNQHAQPDEVAEPRAYYHDTDDRPHSSSSSHPSATFTGDDDYFDQEGRHAARSISSHSSISSLPGSVVVYPSEKHNSNGTITPSTFRGHYMQHYSERNNDNPTPPGNCNRSKKSNYTSRLSKFAPGVRDRDSPFRHPSSVRAMQMGDEEEYDGYGHGYDPEELTPSRSLKHRGGGRGHSCQSVSGMSMRSQVSTPPSAKRNYKSPQAKEAPEQKEYPLILLHCTLLPPSLSLPQGLGIPSAQLLEEVLPEKYWARWKLLEDKIVNSGVLRDRGLLISHPQEMYDLLEERLLESLELVRPRLGYGHFLGREKEDCTDDEAEVSGAKEDCGDSSDGCEGERCADCGAKVLRQLEGEKRKWELRVYAANGLMRAGAWAAAWREMEKVDVEVGLALPVEIKRELERRIIEEGTIKIEEERRLSEEEKRRREVYGEPSPPTQEAIDDLEDDDIVLPFQSDFDQSAPPQPPFQKPGLSPTVPSMSTYQHGRDQRSTKKVDLRTLCVNYIRVLASDRRNVALAFLSILVLYLSVGIGRKDSVFMHHTISSRQLVPPNASIPMVIEHSPPSIVTSPATGSTEPISPMNSAADDISIPSASAFGPHIMETPFADAMQLQQPYPLHPSHSHSAPIYQSVSPHIEASVQPQIQPPAASKPTVADVPKSPAPSNHGRAVDVSVETVARHPTPPTMLNPNVMTEHHDDLPSSPQIIELA</sequence>
<feature type="region of interest" description="Disordered" evidence="1">
    <location>
        <begin position="687"/>
        <end position="759"/>
    </location>
</feature>
<feature type="compositionally biased region" description="Polar residues" evidence="1">
    <location>
        <begin position="232"/>
        <end position="249"/>
    </location>
</feature>
<dbReference type="STRING" id="1658172.A0A1B7P5E1"/>
<evidence type="ECO:0000256" key="1">
    <source>
        <dbReference type="SAM" id="MobiDB-lite"/>
    </source>
</evidence>
<dbReference type="AlphaFoldDB" id="A0A1B7P5E1"/>
<proteinExistence type="predicted"/>
<name>A0A1B7P5E1_9EURO</name>
<evidence type="ECO:0000313" key="3">
    <source>
        <dbReference type="Proteomes" id="UP000091918"/>
    </source>
</evidence>
<feature type="region of interest" description="Disordered" evidence="1">
    <location>
        <begin position="474"/>
        <end position="493"/>
    </location>
</feature>
<comment type="caution">
    <text evidence="2">The sequence shown here is derived from an EMBL/GenBank/DDBJ whole genome shotgun (WGS) entry which is preliminary data.</text>
</comment>
<feature type="region of interest" description="Disordered" evidence="1">
    <location>
        <begin position="147"/>
        <end position="264"/>
    </location>
</feature>
<feature type="compositionally biased region" description="Basic and acidic residues" evidence="1">
    <location>
        <begin position="64"/>
        <end position="78"/>
    </location>
</feature>
<accession>A0A1B7P5E1</accession>
<keyword evidence="3" id="KW-1185">Reference proteome</keyword>
<evidence type="ECO:0000313" key="2">
    <source>
        <dbReference type="EMBL" id="OAX84198.1"/>
    </source>
</evidence>
<dbReference type="Proteomes" id="UP000091918">
    <property type="component" value="Unassembled WGS sequence"/>
</dbReference>
<feature type="compositionally biased region" description="Polar residues" evidence="1">
    <location>
        <begin position="159"/>
        <end position="173"/>
    </location>
</feature>
<dbReference type="EMBL" id="LGUA01000096">
    <property type="protein sequence ID" value="OAX84198.1"/>
    <property type="molecule type" value="Genomic_DNA"/>
</dbReference>
<gene>
    <name evidence="2" type="ORF">ACJ72_01430</name>
</gene>
<feature type="region of interest" description="Disordered" evidence="1">
    <location>
        <begin position="1"/>
        <end position="118"/>
    </location>
</feature>
<feature type="region of interest" description="Disordered" evidence="1">
    <location>
        <begin position="511"/>
        <end position="543"/>
    </location>
</feature>
<dbReference type="OrthoDB" id="5369448at2759"/>
<feature type="compositionally biased region" description="Basic and acidic residues" evidence="1">
    <location>
        <begin position="27"/>
        <end position="37"/>
    </location>
</feature>